<organism evidence="2 3">
    <name type="scientific">Immundisolibacter cernigliae</name>
    <dbReference type="NCBI Taxonomy" id="1810504"/>
    <lineage>
        <taxon>Bacteria</taxon>
        <taxon>Pseudomonadati</taxon>
        <taxon>Pseudomonadota</taxon>
        <taxon>Gammaproteobacteria</taxon>
        <taxon>Immundisolibacterales</taxon>
        <taxon>Immundisolibacteraceae</taxon>
        <taxon>Immundisolibacter</taxon>
    </lineage>
</organism>
<dbReference type="Gene3D" id="3.40.50.1820">
    <property type="entry name" value="alpha/beta hydrolase"/>
    <property type="match status" value="1"/>
</dbReference>
<sequence>MSAGETNPGPPAWVSEALQAPVSEAEVLHDGALVRYRSWGTPGLPGLVLIHGAMAHANWWDFIAPRFVERFHVLAPHLSGMGDSGHRDAYSTALFSDDVVAVMDHAGLGADTVVVGHSLGGTVALTLGVRHAGRVRGIVMLDSAVFPPDEPSPFDPTKAPYRPKTVCADYETAVGRFFLLPQQPCQHPYLLQHIAHHSVAPMQGGWSWKFDDALFKKLHLHEPWRELEALETPLAVIHGDHSAVFTPAVKDYIGRLARQRGWPMFAIPGAHHHLMLDSPRALCGALHGLLAGWPASPGQVA</sequence>
<evidence type="ECO:0000259" key="1">
    <source>
        <dbReference type="Pfam" id="PF00561"/>
    </source>
</evidence>
<dbReference type="InParanoid" id="A0A1B1YSI5"/>
<dbReference type="PANTHER" id="PTHR43194:SF5">
    <property type="entry name" value="PIMELOYL-[ACYL-CARRIER PROTEIN] METHYL ESTER ESTERASE"/>
    <property type="match status" value="1"/>
</dbReference>
<dbReference type="PANTHER" id="PTHR43194">
    <property type="entry name" value="HYDROLASE ALPHA/BETA FOLD FAMILY"/>
    <property type="match status" value="1"/>
</dbReference>
<dbReference type="SUPFAM" id="SSF53474">
    <property type="entry name" value="alpha/beta-Hydrolases"/>
    <property type="match status" value="1"/>
</dbReference>
<dbReference type="OrthoDB" id="149912at2"/>
<dbReference type="KEGG" id="gbi:PG2T_05370"/>
<dbReference type="InterPro" id="IPR000073">
    <property type="entry name" value="AB_hydrolase_1"/>
</dbReference>
<reference evidence="3" key="1">
    <citation type="submission" date="2016-03" db="EMBL/GenBank/DDBJ databases">
        <title>Complete genome sequence of Solimmundus cernigliae, representing a novel lineage of polycyclic aromatic hydrocarbon degraders within the Gammaproteobacteria.</title>
        <authorList>
            <person name="Singleton D.R."/>
            <person name="Dickey A.N."/>
            <person name="Scholl E.H."/>
            <person name="Wright F.A."/>
            <person name="Aitken M.D."/>
        </authorList>
    </citation>
    <scope>NUCLEOTIDE SEQUENCE [LARGE SCALE GENOMIC DNA]</scope>
    <source>
        <strain evidence="3">TR3.2</strain>
    </source>
</reference>
<dbReference type="Proteomes" id="UP000092952">
    <property type="component" value="Chromosome"/>
</dbReference>
<proteinExistence type="predicted"/>
<dbReference type="EMBL" id="CP014671">
    <property type="protein sequence ID" value="ANX03679.1"/>
    <property type="molecule type" value="Genomic_DNA"/>
</dbReference>
<dbReference type="InterPro" id="IPR029058">
    <property type="entry name" value="AB_hydrolase_fold"/>
</dbReference>
<dbReference type="InterPro" id="IPR050228">
    <property type="entry name" value="Carboxylesterase_BioH"/>
</dbReference>
<feature type="domain" description="AB hydrolase-1" evidence="1">
    <location>
        <begin position="47"/>
        <end position="278"/>
    </location>
</feature>
<dbReference type="AlphaFoldDB" id="A0A1B1YSI5"/>
<dbReference type="PRINTS" id="PR00111">
    <property type="entry name" value="ABHYDROLASE"/>
</dbReference>
<dbReference type="FunCoup" id="A0A1B1YSI5">
    <property type="interactions" value="150"/>
</dbReference>
<gene>
    <name evidence="2" type="ORF">PG2T_05370</name>
</gene>
<evidence type="ECO:0000313" key="2">
    <source>
        <dbReference type="EMBL" id="ANX03679.1"/>
    </source>
</evidence>
<dbReference type="STRING" id="1810504.PG2T_05370"/>
<accession>A0A1B1YSI5</accession>
<dbReference type="Pfam" id="PF00561">
    <property type="entry name" value="Abhydrolase_1"/>
    <property type="match status" value="1"/>
</dbReference>
<protein>
    <recommendedName>
        <fullName evidence="1">AB hydrolase-1 domain-containing protein</fullName>
    </recommendedName>
</protein>
<dbReference type="RefSeq" id="WP_068803244.1">
    <property type="nucleotide sequence ID" value="NZ_CP014671.1"/>
</dbReference>
<keyword evidence="3" id="KW-1185">Reference proteome</keyword>
<evidence type="ECO:0000313" key="3">
    <source>
        <dbReference type="Proteomes" id="UP000092952"/>
    </source>
</evidence>
<name>A0A1B1YSI5_9GAMM</name>